<feature type="transmembrane region" description="Helical" evidence="6">
    <location>
        <begin position="35"/>
        <end position="54"/>
    </location>
</feature>
<sequence>MGNTAKQLIRYGVVGFSANAIGYLLYLLLNTAGVGHKVAMTMVYAIGVFQTFVLNKRWSFRYAGGHGKTFARYVLIYILGYIINFVALSVCVDNLQWSPAWVQAVMVFVVAAFIFVLQKCWVFKMDAVEMTQKKMSDGFR</sequence>
<evidence type="ECO:0000256" key="3">
    <source>
        <dbReference type="ARBA" id="ARBA00022692"/>
    </source>
</evidence>
<dbReference type="Proteomes" id="UP000268230">
    <property type="component" value="Chromosome"/>
</dbReference>
<dbReference type="InterPro" id="IPR051401">
    <property type="entry name" value="GtrA_CellWall_Glycosyl"/>
</dbReference>
<keyword evidence="3 6" id="KW-0812">Transmembrane</keyword>
<keyword evidence="4 6" id="KW-1133">Transmembrane helix</keyword>
<dbReference type="GO" id="GO:0005886">
    <property type="term" value="C:plasma membrane"/>
    <property type="evidence" value="ECO:0007669"/>
    <property type="project" value="TreeGrafter"/>
</dbReference>
<feature type="transmembrane region" description="Helical" evidence="6">
    <location>
        <begin position="74"/>
        <end position="95"/>
    </location>
</feature>
<evidence type="ECO:0000256" key="4">
    <source>
        <dbReference type="ARBA" id="ARBA00022989"/>
    </source>
</evidence>
<dbReference type="GO" id="GO:0000271">
    <property type="term" value="P:polysaccharide biosynthetic process"/>
    <property type="evidence" value="ECO:0007669"/>
    <property type="project" value="InterPro"/>
</dbReference>
<evidence type="ECO:0000256" key="6">
    <source>
        <dbReference type="SAM" id="Phobius"/>
    </source>
</evidence>
<dbReference type="PANTHER" id="PTHR38459">
    <property type="entry name" value="PROPHAGE BACTOPRENOL-LINKED GLUCOSE TRANSLOCASE HOMOLOG"/>
    <property type="match status" value="1"/>
</dbReference>
<dbReference type="OrthoDB" id="5772132at2"/>
<gene>
    <name evidence="8" type="ORF">EJA05_07590</name>
</gene>
<dbReference type="KEGG" id="pory:EJA05_07590"/>
<evidence type="ECO:0000313" key="8">
    <source>
        <dbReference type="EMBL" id="AZL71414.1"/>
    </source>
</evidence>
<evidence type="ECO:0000259" key="7">
    <source>
        <dbReference type="Pfam" id="PF04138"/>
    </source>
</evidence>
<dbReference type="InterPro" id="IPR007267">
    <property type="entry name" value="GtrA_DPMS_TM"/>
</dbReference>
<dbReference type="PANTHER" id="PTHR38459:SF1">
    <property type="entry name" value="PROPHAGE BACTOPRENOL-LINKED GLUCOSE TRANSLOCASE HOMOLOG"/>
    <property type="match status" value="1"/>
</dbReference>
<feature type="transmembrane region" description="Helical" evidence="6">
    <location>
        <begin position="101"/>
        <end position="123"/>
    </location>
</feature>
<feature type="transmembrane region" description="Helical" evidence="6">
    <location>
        <begin position="12"/>
        <end position="29"/>
    </location>
</feature>
<feature type="domain" description="GtrA/DPMS transmembrane" evidence="7">
    <location>
        <begin position="10"/>
        <end position="123"/>
    </location>
</feature>
<organism evidence="8 9">
    <name type="scientific">Pseudomonas entomophila</name>
    <dbReference type="NCBI Taxonomy" id="312306"/>
    <lineage>
        <taxon>Bacteria</taxon>
        <taxon>Pseudomonadati</taxon>
        <taxon>Pseudomonadota</taxon>
        <taxon>Gammaproteobacteria</taxon>
        <taxon>Pseudomonadales</taxon>
        <taxon>Pseudomonadaceae</taxon>
        <taxon>Pseudomonas</taxon>
    </lineage>
</organism>
<protein>
    <submittedName>
        <fullName evidence="8">GtrA family protein</fullName>
    </submittedName>
</protein>
<evidence type="ECO:0000256" key="2">
    <source>
        <dbReference type="ARBA" id="ARBA00009399"/>
    </source>
</evidence>
<accession>A0A3S8USX5</accession>
<evidence type="ECO:0000256" key="1">
    <source>
        <dbReference type="ARBA" id="ARBA00004141"/>
    </source>
</evidence>
<reference evidence="8 9" key="1">
    <citation type="submission" date="2018-12" db="EMBL/GenBank/DDBJ databases">
        <authorList>
            <person name="Li S."/>
            <person name="Yang R."/>
            <person name="Chen G."/>
            <person name="Zou L."/>
            <person name="Zhang C."/>
            <person name="Chen Y."/>
            <person name="Liu Z."/>
            <person name="Li Y."/>
            <person name="Yan Y."/>
            <person name="Huang M."/>
            <person name="Chen T."/>
        </authorList>
    </citation>
    <scope>NUCLEOTIDE SEQUENCE [LARGE SCALE GENOMIC DNA]</scope>
    <source>
        <strain evidence="8 9">1257</strain>
    </source>
</reference>
<name>A0A3S8USX5_9PSED</name>
<comment type="subcellular location">
    <subcellularLocation>
        <location evidence="1">Membrane</location>
        <topology evidence="1">Multi-pass membrane protein</topology>
    </subcellularLocation>
</comment>
<evidence type="ECO:0000256" key="5">
    <source>
        <dbReference type="ARBA" id="ARBA00023136"/>
    </source>
</evidence>
<proteinExistence type="inferred from homology"/>
<keyword evidence="5 6" id="KW-0472">Membrane</keyword>
<comment type="similarity">
    <text evidence="2">Belongs to the GtrA family.</text>
</comment>
<dbReference type="Pfam" id="PF04138">
    <property type="entry name" value="GtrA_DPMS_TM"/>
    <property type="match status" value="1"/>
</dbReference>
<evidence type="ECO:0000313" key="9">
    <source>
        <dbReference type="Proteomes" id="UP000268230"/>
    </source>
</evidence>
<dbReference type="EMBL" id="CP034338">
    <property type="protein sequence ID" value="AZL71414.1"/>
    <property type="molecule type" value="Genomic_DNA"/>
</dbReference>
<dbReference type="AlphaFoldDB" id="A0A3S8USX5"/>